<evidence type="ECO:0000313" key="2">
    <source>
        <dbReference type="EMBL" id="MBA4671916.1"/>
    </source>
</evidence>
<keyword evidence="1" id="KW-0732">Signal</keyword>
<reference evidence="2" key="1">
    <citation type="journal article" date="2013" name="J. Plant Res.">
        <title>Effect of fungi and light on seed germination of three Opuntia species from semiarid lands of central Mexico.</title>
        <authorList>
            <person name="Delgado-Sanchez P."/>
            <person name="Jimenez-Bremont J.F."/>
            <person name="Guerrero-Gonzalez Mde L."/>
            <person name="Flores J."/>
        </authorList>
    </citation>
    <scope>NUCLEOTIDE SEQUENCE</scope>
    <source>
        <tissue evidence="2">Cladode</tissue>
    </source>
</reference>
<sequence>MTESSSSWTSFITLGCLMSAASTHTTVIKDVPTPPTNKSSMMALTLSRSKEDKNSLLGFIIRARAAPKMSLCCLKSFSLRWSSKMFSNISSALLLRSFIF</sequence>
<organism evidence="2">
    <name type="scientific">Opuntia streptacantha</name>
    <name type="common">Prickly pear cactus</name>
    <name type="synonym">Opuntia cardona</name>
    <dbReference type="NCBI Taxonomy" id="393608"/>
    <lineage>
        <taxon>Eukaryota</taxon>
        <taxon>Viridiplantae</taxon>
        <taxon>Streptophyta</taxon>
        <taxon>Embryophyta</taxon>
        <taxon>Tracheophyta</taxon>
        <taxon>Spermatophyta</taxon>
        <taxon>Magnoliopsida</taxon>
        <taxon>eudicotyledons</taxon>
        <taxon>Gunneridae</taxon>
        <taxon>Pentapetalae</taxon>
        <taxon>Caryophyllales</taxon>
        <taxon>Cactineae</taxon>
        <taxon>Cactaceae</taxon>
        <taxon>Opuntioideae</taxon>
        <taxon>Opuntia</taxon>
    </lineage>
</organism>
<evidence type="ECO:0000256" key="1">
    <source>
        <dbReference type="SAM" id="SignalP"/>
    </source>
</evidence>
<reference evidence="2" key="2">
    <citation type="submission" date="2020-07" db="EMBL/GenBank/DDBJ databases">
        <authorList>
            <person name="Vera ALvarez R."/>
            <person name="Arias-Moreno D.M."/>
            <person name="Jimenez-Jacinto V."/>
            <person name="Jimenez-Bremont J.F."/>
            <person name="Swaminathan K."/>
            <person name="Moose S.P."/>
            <person name="Guerrero-Gonzalez M.L."/>
            <person name="Marino-Ramirez L."/>
            <person name="Landsman D."/>
            <person name="Rodriguez-Kessler M."/>
            <person name="Delgado-Sanchez P."/>
        </authorList>
    </citation>
    <scope>NUCLEOTIDE SEQUENCE</scope>
    <source>
        <tissue evidence="2">Cladode</tissue>
    </source>
</reference>
<feature type="chain" id="PRO_5028025467" description="Secreted protein" evidence="1">
    <location>
        <begin position="24"/>
        <end position="100"/>
    </location>
</feature>
<evidence type="ECO:0008006" key="3">
    <source>
        <dbReference type="Google" id="ProtNLM"/>
    </source>
</evidence>
<feature type="signal peptide" evidence="1">
    <location>
        <begin position="1"/>
        <end position="23"/>
    </location>
</feature>
<dbReference type="AlphaFoldDB" id="A0A7C9AP37"/>
<dbReference type="EMBL" id="GISG01252840">
    <property type="protein sequence ID" value="MBA4671916.1"/>
    <property type="molecule type" value="Transcribed_RNA"/>
</dbReference>
<accession>A0A7C9AP37</accession>
<proteinExistence type="predicted"/>
<protein>
    <recommendedName>
        <fullName evidence="3">Secreted protein</fullName>
    </recommendedName>
</protein>
<name>A0A7C9AP37_OPUST</name>